<evidence type="ECO:0000256" key="5">
    <source>
        <dbReference type="ARBA" id="ARBA00022807"/>
    </source>
</evidence>
<organism evidence="9 10">
    <name type="scientific">Pontibacillus chungwhensis</name>
    <dbReference type="NCBI Taxonomy" id="265426"/>
    <lineage>
        <taxon>Bacteria</taxon>
        <taxon>Bacillati</taxon>
        <taxon>Bacillota</taxon>
        <taxon>Bacilli</taxon>
        <taxon>Bacillales</taxon>
        <taxon>Bacillaceae</taxon>
        <taxon>Pontibacillus</taxon>
    </lineage>
</organism>
<keyword evidence="10" id="KW-1185">Reference proteome</keyword>
<comment type="similarity">
    <text evidence="1">Belongs to the peptidase C40 family.</text>
</comment>
<dbReference type="PROSITE" id="PS51272">
    <property type="entry name" value="SLH"/>
    <property type="match status" value="2"/>
</dbReference>
<evidence type="ECO:0000256" key="3">
    <source>
        <dbReference type="ARBA" id="ARBA00022729"/>
    </source>
</evidence>
<dbReference type="PANTHER" id="PTHR47053:SF1">
    <property type="entry name" value="MUREIN DD-ENDOPEPTIDASE MEPH-RELATED"/>
    <property type="match status" value="1"/>
</dbReference>
<evidence type="ECO:0000256" key="1">
    <source>
        <dbReference type="ARBA" id="ARBA00007074"/>
    </source>
</evidence>
<dbReference type="Pfam" id="PF00395">
    <property type="entry name" value="SLH"/>
    <property type="match status" value="2"/>
</dbReference>
<dbReference type="PANTHER" id="PTHR47053">
    <property type="entry name" value="MUREIN DD-ENDOPEPTIDASE MEPH-RELATED"/>
    <property type="match status" value="1"/>
</dbReference>
<keyword evidence="4" id="KW-0378">Hydrolase</keyword>
<name>A0ABY8V1Q4_9BACI</name>
<dbReference type="InterPro" id="IPR038765">
    <property type="entry name" value="Papain-like_cys_pep_sf"/>
</dbReference>
<dbReference type="PROSITE" id="PS51935">
    <property type="entry name" value="NLPC_P60"/>
    <property type="match status" value="1"/>
</dbReference>
<dbReference type="Proteomes" id="UP001236652">
    <property type="component" value="Chromosome"/>
</dbReference>
<dbReference type="InterPro" id="IPR051202">
    <property type="entry name" value="Peptidase_C40"/>
</dbReference>
<accession>A0ABY8V1Q4</accession>
<protein>
    <submittedName>
        <fullName evidence="9">NlpC/P60 family protein</fullName>
    </submittedName>
</protein>
<dbReference type="RefSeq" id="WP_231416031.1">
    <property type="nucleotide sequence ID" value="NZ_CP126446.1"/>
</dbReference>
<evidence type="ECO:0000259" key="8">
    <source>
        <dbReference type="PROSITE" id="PS51935"/>
    </source>
</evidence>
<keyword evidence="5" id="KW-0788">Thiol protease</keyword>
<feature type="signal peptide" evidence="6">
    <location>
        <begin position="1"/>
        <end position="19"/>
    </location>
</feature>
<dbReference type="Gene3D" id="3.90.1720.10">
    <property type="entry name" value="endopeptidase domain like (from Nostoc punctiforme)"/>
    <property type="match status" value="1"/>
</dbReference>
<proteinExistence type="inferred from homology"/>
<evidence type="ECO:0000256" key="2">
    <source>
        <dbReference type="ARBA" id="ARBA00022670"/>
    </source>
</evidence>
<dbReference type="Pfam" id="PF00877">
    <property type="entry name" value="NLPC_P60"/>
    <property type="match status" value="1"/>
</dbReference>
<feature type="domain" description="SLH" evidence="7">
    <location>
        <begin position="215"/>
        <end position="273"/>
    </location>
</feature>
<keyword evidence="2" id="KW-0645">Protease</keyword>
<feature type="domain" description="NlpC/P60" evidence="8">
    <location>
        <begin position="25"/>
        <end position="147"/>
    </location>
</feature>
<evidence type="ECO:0000259" key="7">
    <source>
        <dbReference type="PROSITE" id="PS51272"/>
    </source>
</evidence>
<gene>
    <name evidence="9" type="ORF">QNI29_08500</name>
</gene>
<reference evidence="9 10" key="1">
    <citation type="submission" date="2023-05" db="EMBL/GenBank/DDBJ databases">
        <title>Comparative genomics reveals the evidence of polycyclic aromatic hydrocarbons degradation in moderately halophilic genus Pontibacillus.</title>
        <authorList>
            <person name="Yang H."/>
            <person name="Qian Z."/>
        </authorList>
    </citation>
    <scope>NUCLEOTIDE SEQUENCE [LARGE SCALE GENOMIC DNA]</scope>
    <source>
        <strain evidence="10">HN14</strain>
    </source>
</reference>
<dbReference type="InterPro" id="IPR001119">
    <property type="entry name" value="SLH_dom"/>
</dbReference>
<evidence type="ECO:0000256" key="6">
    <source>
        <dbReference type="SAM" id="SignalP"/>
    </source>
</evidence>
<evidence type="ECO:0000313" key="9">
    <source>
        <dbReference type="EMBL" id="WIF99679.1"/>
    </source>
</evidence>
<evidence type="ECO:0000256" key="4">
    <source>
        <dbReference type="ARBA" id="ARBA00022801"/>
    </source>
</evidence>
<dbReference type="InterPro" id="IPR000064">
    <property type="entry name" value="NLP_P60_dom"/>
</dbReference>
<feature type="chain" id="PRO_5045151455" evidence="6">
    <location>
        <begin position="20"/>
        <end position="300"/>
    </location>
</feature>
<feature type="domain" description="SLH" evidence="7">
    <location>
        <begin position="151"/>
        <end position="214"/>
    </location>
</feature>
<dbReference type="SUPFAM" id="SSF54001">
    <property type="entry name" value="Cysteine proteinases"/>
    <property type="match status" value="1"/>
</dbReference>
<sequence>MLKKIIACGMAVMFTFSSASVVGAATNSDKLLSVARTHMGVPYVFGGQSASGFDCSGYTQYVYNKVGISIPRTTGSQATVGEAVSKSNLKPGDLIFFKNTYKRGISHVGIYVGNNNFISATSSKGVDVVSLNNSYWGPKYATARRVENFDVNALFDDLDENNEAYTAIKELVENEIINGYRDGTFKPDQPVTRGQAAALINNIIGFEASNQEPFSDVSAGHTFASQIAAMKELGIIHGFNNGLFKPDEFITHGQMAIMIKNALEVTGGNPDEMKQDGYDERASRAEFATALHDTLFQYNK</sequence>
<evidence type="ECO:0000313" key="10">
    <source>
        <dbReference type="Proteomes" id="UP001236652"/>
    </source>
</evidence>
<keyword evidence="3 6" id="KW-0732">Signal</keyword>
<dbReference type="EMBL" id="CP126446">
    <property type="protein sequence ID" value="WIF99679.1"/>
    <property type="molecule type" value="Genomic_DNA"/>
</dbReference>